<dbReference type="EMBL" id="CP062222">
    <property type="protein sequence ID" value="QTC90125.1"/>
    <property type="molecule type" value="Genomic_DNA"/>
</dbReference>
<feature type="modified residue" description="4-aspartylphosphate" evidence="6">
    <location>
        <position position="53"/>
    </location>
</feature>
<keyword evidence="3" id="KW-0805">Transcription regulation</keyword>
<organism evidence="8 9">
    <name type="scientific">Brevundimonas goettingensis</name>
    <dbReference type="NCBI Taxonomy" id="2774190"/>
    <lineage>
        <taxon>Bacteria</taxon>
        <taxon>Pseudomonadati</taxon>
        <taxon>Pseudomonadota</taxon>
        <taxon>Alphaproteobacteria</taxon>
        <taxon>Caulobacterales</taxon>
        <taxon>Caulobacteraceae</taxon>
        <taxon>Brevundimonas</taxon>
    </lineage>
</organism>
<evidence type="ECO:0000256" key="2">
    <source>
        <dbReference type="ARBA" id="ARBA00023012"/>
    </source>
</evidence>
<dbReference type="GO" id="GO:0032993">
    <property type="term" value="C:protein-DNA complex"/>
    <property type="evidence" value="ECO:0007669"/>
    <property type="project" value="TreeGrafter"/>
</dbReference>
<evidence type="ECO:0000256" key="5">
    <source>
        <dbReference type="ARBA" id="ARBA00023163"/>
    </source>
</evidence>
<evidence type="ECO:0000313" key="9">
    <source>
        <dbReference type="Proteomes" id="UP000663918"/>
    </source>
</evidence>
<keyword evidence="4" id="KW-0238">DNA-binding</keyword>
<dbReference type="InterPro" id="IPR011006">
    <property type="entry name" value="CheY-like_superfamily"/>
</dbReference>
<keyword evidence="2" id="KW-0902">Two-component regulatory system</keyword>
<sequence length="138" mass="14943">MTRQILIAEDDAGVREFLAIALTGAGFETVEAKDGAAVLTRLAYAPPAMVLMDLHMPVMDGLEALRRLRSVESWAEAPVLFLTASGQSQNMVTARRLGARGYLVKPIRPGDLLARVQAVLSDPGLLWLDDMTQVRSAP</sequence>
<dbReference type="PANTHER" id="PTHR48111">
    <property type="entry name" value="REGULATOR OF RPOS"/>
    <property type="match status" value="1"/>
</dbReference>
<gene>
    <name evidence="8" type="ORF">IFJ75_12620</name>
</gene>
<accession>A0A975BZ18</accession>
<evidence type="ECO:0000256" key="6">
    <source>
        <dbReference type="PROSITE-ProRule" id="PRU00169"/>
    </source>
</evidence>
<dbReference type="RefSeq" id="WP_207868542.1">
    <property type="nucleotide sequence ID" value="NZ_CP062222.1"/>
</dbReference>
<dbReference type="PROSITE" id="PS50110">
    <property type="entry name" value="RESPONSE_REGULATORY"/>
    <property type="match status" value="1"/>
</dbReference>
<dbReference type="Pfam" id="PF00072">
    <property type="entry name" value="Response_reg"/>
    <property type="match status" value="1"/>
</dbReference>
<name>A0A975BZ18_9CAUL</name>
<keyword evidence="5" id="KW-0804">Transcription</keyword>
<dbReference type="AlphaFoldDB" id="A0A975BZ18"/>
<evidence type="ECO:0000256" key="4">
    <source>
        <dbReference type="ARBA" id="ARBA00023125"/>
    </source>
</evidence>
<dbReference type="GO" id="GO:0006355">
    <property type="term" value="P:regulation of DNA-templated transcription"/>
    <property type="evidence" value="ECO:0007669"/>
    <property type="project" value="TreeGrafter"/>
</dbReference>
<reference evidence="8" key="1">
    <citation type="submission" date="2020-09" db="EMBL/GenBank/DDBJ databases">
        <title>Brevundimonas sp. LVF2 isolated from a puddle in Goettingen, Germany.</title>
        <authorList>
            <person name="Friedrich I."/>
            <person name="Klassen A."/>
            <person name="Hannes N."/>
            <person name="Schneider D."/>
            <person name="Hertel R."/>
            <person name="Daniel R."/>
        </authorList>
    </citation>
    <scope>NUCLEOTIDE SEQUENCE</scope>
    <source>
        <strain evidence="8">LVF2</strain>
    </source>
</reference>
<keyword evidence="1 6" id="KW-0597">Phosphoprotein</keyword>
<evidence type="ECO:0000313" key="8">
    <source>
        <dbReference type="EMBL" id="QTC90125.1"/>
    </source>
</evidence>
<dbReference type="Gene3D" id="3.40.50.2300">
    <property type="match status" value="1"/>
</dbReference>
<dbReference type="SMART" id="SM00448">
    <property type="entry name" value="REC"/>
    <property type="match status" value="1"/>
</dbReference>
<dbReference type="PANTHER" id="PTHR48111:SF1">
    <property type="entry name" value="TWO-COMPONENT RESPONSE REGULATOR ORR33"/>
    <property type="match status" value="1"/>
</dbReference>
<dbReference type="KEGG" id="bgoe:IFJ75_12620"/>
<proteinExistence type="predicted"/>
<dbReference type="SUPFAM" id="SSF52172">
    <property type="entry name" value="CheY-like"/>
    <property type="match status" value="1"/>
</dbReference>
<dbReference type="InterPro" id="IPR039420">
    <property type="entry name" value="WalR-like"/>
</dbReference>
<protein>
    <submittedName>
        <fullName evidence="8">Response regulator</fullName>
    </submittedName>
</protein>
<dbReference type="GO" id="GO:0000156">
    <property type="term" value="F:phosphorelay response regulator activity"/>
    <property type="evidence" value="ECO:0007669"/>
    <property type="project" value="TreeGrafter"/>
</dbReference>
<dbReference type="GO" id="GO:0000976">
    <property type="term" value="F:transcription cis-regulatory region binding"/>
    <property type="evidence" value="ECO:0007669"/>
    <property type="project" value="TreeGrafter"/>
</dbReference>
<evidence type="ECO:0000259" key="7">
    <source>
        <dbReference type="PROSITE" id="PS50110"/>
    </source>
</evidence>
<feature type="domain" description="Response regulatory" evidence="7">
    <location>
        <begin position="4"/>
        <end position="120"/>
    </location>
</feature>
<dbReference type="GO" id="GO:0005829">
    <property type="term" value="C:cytosol"/>
    <property type="evidence" value="ECO:0007669"/>
    <property type="project" value="TreeGrafter"/>
</dbReference>
<dbReference type="Proteomes" id="UP000663918">
    <property type="component" value="Chromosome"/>
</dbReference>
<keyword evidence="9" id="KW-1185">Reference proteome</keyword>
<dbReference type="InterPro" id="IPR001789">
    <property type="entry name" value="Sig_transdc_resp-reg_receiver"/>
</dbReference>
<evidence type="ECO:0000256" key="1">
    <source>
        <dbReference type="ARBA" id="ARBA00022553"/>
    </source>
</evidence>
<evidence type="ECO:0000256" key="3">
    <source>
        <dbReference type="ARBA" id="ARBA00023015"/>
    </source>
</evidence>